<accession>A0A565ATI8</accession>
<gene>
    <name evidence="1" type="ORF">ANE_LOCUS2798</name>
</gene>
<protein>
    <submittedName>
        <fullName evidence="1">Uncharacterized protein</fullName>
    </submittedName>
</protein>
<comment type="caution">
    <text evidence="1">The sequence shown here is derived from an EMBL/GenBank/DDBJ whole genome shotgun (WGS) entry which is preliminary data.</text>
</comment>
<proteinExistence type="predicted"/>
<organism evidence="1 2">
    <name type="scientific">Arabis nemorensis</name>
    <dbReference type="NCBI Taxonomy" id="586526"/>
    <lineage>
        <taxon>Eukaryota</taxon>
        <taxon>Viridiplantae</taxon>
        <taxon>Streptophyta</taxon>
        <taxon>Embryophyta</taxon>
        <taxon>Tracheophyta</taxon>
        <taxon>Spermatophyta</taxon>
        <taxon>Magnoliopsida</taxon>
        <taxon>eudicotyledons</taxon>
        <taxon>Gunneridae</taxon>
        <taxon>Pentapetalae</taxon>
        <taxon>rosids</taxon>
        <taxon>malvids</taxon>
        <taxon>Brassicales</taxon>
        <taxon>Brassicaceae</taxon>
        <taxon>Arabideae</taxon>
        <taxon>Arabis</taxon>
    </lineage>
</organism>
<dbReference type="Proteomes" id="UP000489600">
    <property type="component" value="Unassembled WGS sequence"/>
</dbReference>
<sequence length="59" mass="6796">MDRCQHLRYYKRLATTSGTYTGRLMISVIVCRNSWPRRTTTVPKQPSLGACLIIKILIN</sequence>
<dbReference type="EMBL" id="CABITT030000001">
    <property type="protein sequence ID" value="VVA92353.1"/>
    <property type="molecule type" value="Genomic_DNA"/>
</dbReference>
<dbReference type="AlphaFoldDB" id="A0A565ATI8"/>
<evidence type="ECO:0000313" key="1">
    <source>
        <dbReference type="EMBL" id="VVA92353.1"/>
    </source>
</evidence>
<keyword evidence="2" id="KW-1185">Reference proteome</keyword>
<reference evidence="1" key="1">
    <citation type="submission" date="2019-07" db="EMBL/GenBank/DDBJ databases">
        <authorList>
            <person name="Dittberner H."/>
        </authorList>
    </citation>
    <scope>NUCLEOTIDE SEQUENCE [LARGE SCALE GENOMIC DNA]</scope>
</reference>
<evidence type="ECO:0000313" key="2">
    <source>
        <dbReference type="Proteomes" id="UP000489600"/>
    </source>
</evidence>
<name>A0A565ATI8_9BRAS</name>